<evidence type="ECO:0000313" key="3">
    <source>
        <dbReference type="Proteomes" id="UP000823842"/>
    </source>
</evidence>
<comment type="caution">
    <text evidence="2">The sequence shown here is derived from an EMBL/GenBank/DDBJ whole genome shotgun (WGS) entry which is preliminary data.</text>
</comment>
<accession>A0A9D2LWT4</accession>
<sequence>MKIIISPAKKMNVDPETLAYRGVPVFLKETEKLKEKIKSLSYPEAKALWKCNDKLAKLNYQRFQEMDLTRNLTPAIMSYEGLQYQHIAPGVLTEQALEYVERHLRILSGFYGLLSPFDGVVPYRLEMQARLSADGKRNLYEFWGDKLYQELADEDHLILNLASKEYSAAVEPYLGPQDRFVTIEFGELIQGKLKQKGTFAKMARGEMVRFLAENQIEDTEKIKDFQMLGLSYCEELSNEKKLCFITGSDEEEAACHGQIFTCLV</sequence>
<evidence type="ECO:0000313" key="2">
    <source>
        <dbReference type="EMBL" id="HJB30183.1"/>
    </source>
</evidence>
<dbReference type="EMBL" id="DWYZ01000299">
    <property type="protein sequence ID" value="HJB30183.1"/>
    <property type="molecule type" value="Genomic_DNA"/>
</dbReference>
<dbReference type="PANTHER" id="PTHR30283">
    <property type="entry name" value="PEROXIDE STRESS RESPONSE PROTEIN YAAA"/>
    <property type="match status" value="1"/>
</dbReference>
<dbReference type="Proteomes" id="UP000823842">
    <property type="component" value="Unassembled WGS sequence"/>
</dbReference>
<name>A0A9D2LWT4_9FIRM</name>
<reference evidence="2" key="1">
    <citation type="journal article" date="2021" name="PeerJ">
        <title>Extensive microbial diversity within the chicken gut microbiome revealed by metagenomics and culture.</title>
        <authorList>
            <person name="Gilroy R."/>
            <person name="Ravi A."/>
            <person name="Getino M."/>
            <person name="Pursley I."/>
            <person name="Horton D.L."/>
            <person name="Alikhan N.F."/>
            <person name="Baker D."/>
            <person name="Gharbi K."/>
            <person name="Hall N."/>
            <person name="Watson M."/>
            <person name="Adriaenssens E.M."/>
            <person name="Foster-Nyarko E."/>
            <person name="Jarju S."/>
            <person name="Secka A."/>
            <person name="Antonio M."/>
            <person name="Oren A."/>
            <person name="Chaudhuri R.R."/>
            <person name="La Ragione R."/>
            <person name="Hildebrand F."/>
            <person name="Pallen M.J."/>
        </authorList>
    </citation>
    <scope>NUCLEOTIDE SEQUENCE</scope>
    <source>
        <strain evidence="2">ChiSjej1B19-5720</strain>
    </source>
</reference>
<dbReference type="InterPro" id="IPR005583">
    <property type="entry name" value="YaaA"/>
</dbReference>
<evidence type="ECO:0000256" key="1">
    <source>
        <dbReference type="HAMAP-Rule" id="MF_00652"/>
    </source>
</evidence>
<gene>
    <name evidence="2" type="primary">yaaA</name>
    <name evidence="2" type="ORF">IAA06_15530</name>
</gene>
<dbReference type="HAMAP" id="MF_00652">
    <property type="entry name" value="UPF0246"/>
    <property type="match status" value="1"/>
</dbReference>
<dbReference type="GO" id="GO:0033194">
    <property type="term" value="P:response to hydroperoxide"/>
    <property type="evidence" value="ECO:0007669"/>
    <property type="project" value="TreeGrafter"/>
</dbReference>
<dbReference type="NCBIfam" id="NF002543">
    <property type="entry name" value="PRK02101.1-4"/>
    <property type="match status" value="1"/>
</dbReference>
<protein>
    <recommendedName>
        <fullName evidence="1">UPF0246 protein IAA06_15530</fullName>
    </recommendedName>
</protein>
<reference evidence="2" key="2">
    <citation type="submission" date="2021-04" db="EMBL/GenBank/DDBJ databases">
        <authorList>
            <person name="Gilroy R."/>
        </authorList>
    </citation>
    <scope>NUCLEOTIDE SEQUENCE</scope>
    <source>
        <strain evidence="2">ChiSjej1B19-5720</strain>
    </source>
</reference>
<dbReference type="GO" id="GO:0005829">
    <property type="term" value="C:cytosol"/>
    <property type="evidence" value="ECO:0007669"/>
    <property type="project" value="TreeGrafter"/>
</dbReference>
<organism evidence="2 3">
    <name type="scientific">Candidatus Blautia faecavium</name>
    <dbReference type="NCBI Taxonomy" id="2838487"/>
    <lineage>
        <taxon>Bacteria</taxon>
        <taxon>Bacillati</taxon>
        <taxon>Bacillota</taxon>
        <taxon>Clostridia</taxon>
        <taxon>Lachnospirales</taxon>
        <taxon>Lachnospiraceae</taxon>
        <taxon>Blautia</taxon>
    </lineage>
</organism>
<dbReference type="PANTHER" id="PTHR30283:SF4">
    <property type="entry name" value="PEROXIDE STRESS RESISTANCE PROTEIN YAAA"/>
    <property type="match status" value="1"/>
</dbReference>
<proteinExistence type="inferred from homology"/>
<comment type="similarity">
    <text evidence="1">Belongs to the UPF0246 family.</text>
</comment>
<dbReference type="AlphaFoldDB" id="A0A9D2LWT4"/>
<dbReference type="Pfam" id="PF03883">
    <property type="entry name" value="H2O2_YaaD"/>
    <property type="match status" value="1"/>
</dbReference>